<comment type="caution">
    <text evidence="3">The sequence shown here is derived from an EMBL/GenBank/DDBJ whole genome shotgun (WGS) entry which is preliminary data.</text>
</comment>
<dbReference type="EMBL" id="CAJNOR010001787">
    <property type="protein sequence ID" value="CAF1199245.1"/>
    <property type="molecule type" value="Genomic_DNA"/>
</dbReference>
<dbReference type="InterPro" id="IPR000477">
    <property type="entry name" value="RT_dom"/>
</dbReference>
<feature type="compositionally biased region" description="Low complexity" evidence="1">
    <location>
        <begin position="72"/>
        <end position="89"/>
    </location>
</feature>
<sequence>MFGGNQDDYWSTQLRRRNNTPVNALPQRPQRGQSNNNNNNTQPFEVNPNNGQPQRPPPSSTTSTFRRRQHRQGQGQRQNRLNNNNNNNRFAILADDDEINNNNDDNQIEEEEEEEQQQQQQPLSLNKKNKFKKKTKKSSFYLSYDQIFKYISQYQPNPNLNSTTTTTNQDPRKYKKLNDDSNFWAKEIINRTRGRDNIEIKRFVDKKINYFQSKIDECIAIISNLQIEFSQFWTQIASRRKESRIPTRGVTPSYSRPSFDFDKMDTTLTDYINQHTKHIVKNCKVRLEIANAQKEEYQALKNFETITKKKSLWNTHLILKPKLKNWFIKSKNFHIIQRRIEYNLLPKFITKNNFSFKFDTQAFQQEDIQPIYNEMHQITNSFQNKSMQFYYQIATRELNNVKDEIDIIIENCRPKLPLLDQNVIISEGLDGQPTEDEHNNNDNIHIDYKKCYEAFENYYKLSMKRYQLEAEQSSNSSSSYNNNYGLLSPNIINEAPHIQLTEDEQHILKLGPRFIFDDPKTASKRRTNELATLRNKLEKRFYENKVKPGRPVQLFIDELDVFLQNYHNIKEINPHIQPKKHNFNRIVKRLKYKFRSANVILRKTDKSKVFHLATKQHYQEKSDEYMNRTQAYKCLNDQDPLPDLIQPTNRYLLDLRLAHWINQKYYEQLYIKTDEVKLAHLYYLPKAHKPGTPLRPIISGLKYPTIKISKFLDDMLRPLFNQIASKTTVTSGFELLQKLQQWSTTNLKQETIFCTNDVVDLFTMIPQVGGVLALRKMLIHLKLKEVNGLKIETIIRLARFVIQNNYFKYNSKFYHQVRGGAMGSPLTLTIANCYMFFFEQDIARQIKNSHGLYIRYIDDIYIAINWPKHHLIKQIDRWNGFDSNIKLSANINLFADFLDLHMENRNGILLTSVFHKPSYEPYYLPFYSVHPLHMKKNIPFAMLIRGIRYCSTFEAYLHERDQLRLALLLNQYPIKFIDQEFNHVFYKFDIHQPLTSNNYNDIRQLILNSPKNIKQPVNYGQSMFFHFTYCSNMKTFPRKFRELWNKYFSESPINDIIPMLGTRNVPNLNLRLVQTRNS</sequence>
<feature type="region of interest" description="Disordered" evidence="1">
    <location>
        <begin position="1"/>
        <end position="131"/>
    </location>
</feature>
<dbReference type="PROSITE" id="PS50878">
    <property type="entry name" value="RT_POL"/>
    <property type="match status" value="1"/>
</dbReference>
<dbReference type="EMBL" id="CAJNOJ010000435">
    <property type="protein sequence ID" value="CAF1447465.1"/>
    <property type="molecule type" value="Genomic_DNA"/>
</dbReference>
<dbReference type="AlphaFoldDB" id="A0A814W9S0"/>
<dbReference type="PANTHER" id="PTHR21301">
    <property type="entry name" value="REVERSE TRANSCRIPTASE"/>
    <property type="match status" value="1"/>
</dbReference>
<proteinExistence type="predicted"/>
<dbReference type="InterPro" id="IPR058912">
    <property type="entry name" value="HTH_animal"/>
</dbReference>
<evidence type="ECO:0000256" key="1">
    <source>
        <dbReference type="SAM" id="MobiDB-lite"/>
    </source>
</evidence>
<dbReference type="Proteomes" id="UP000663852">
    <property type="component" value="Unassembled WGS sequence"/>
</dbReference>
<name>A0A814W9S0_ADIRI</name>
<dbReference type="OrthoDB" id="9992928at2759"/>
<evidence type="ECO:0000313" key="4">
    <source>
        <dbReference type="EMBL" id="CAF1447465.1"/>
    </source>
</evidence>
<keyword evidence="5" id="KW-1185">Reference proteome</keyword>
<dbReference type="Proteomes" id="UP000663828">
    <property type="component" value="Unassembled WGS sequence"/>
</dbReference>
<organism evidence="3 5">
    <name type="scientific">Adineta ricciae</name>
    <name type="common">Rotifer</name>
    <dbReference type="NCBI Taxonomy" id="249248"/>
    <lineage>
        <taxon>Eukaryota</taxon>
        <taxon>Metazoa</taxon>
        <taxon>Spiralia</taxon>
        <taxon>Gnathifera</taxon>
        <taxon>Rotifera</taxon>
        <taxon>Eurotatoria</taxon>
        <taxon>Bdelloidea</taxon>
        <taxon>Adinetida</taxon>
        <taxon>Adinetidae</taxon>
        <taxon>Adineta</taxon>
    </lineage>
</organism>
<feature type="compositionally biased region" description="Low complexity" evidence="1">
    <location>
        <begin position="117"/>
        <end position="126"/>
    </location>
</feature>
<gene>
    <name evidence="4" type="ORF">EDS130_LOCUS39304</name>
    <name evidence="3" type="ORF">XAT740_LOCUS23579</name>
</gene>
<protein>
    <recommendedName>
        <fullName evidence="2">Reverse transcriptase domain-containing protein</fullName>
    </recommendedName>
</protein>
<evidence type="ECO:0000259" key="2">
    <source>
        <dbReference type="PROSITE" id="PS50878"/>
    </source>
</evidence>
<feature type="compositionally biased region" description="Acidic residues" evidence="1">
    <location>
        <begin position="106"/>
        <end position="116"/>
    </location>
</feature>
<evidence type="ECO:0000313" key="3">
    <source>
        <dbReference type="EMBL" id="CAF1199245.1"/>
    </source>
</evidence>
<reference evidence="3" key="1">
    <citation type="submission" date="2021-02" db="EMBL/GenBank/DDBJ databases">
        <authorList>
            <person name="Nowell W R."/>
        </authorList>
    </citation>
    <scope>NUCLEOTIDE SEQUENCE</scope>
</reference>
<accession>A0A814W9S0</accession>
<evidence type="ECO:0000313" key="5">
    <source>
        <dbReference type="Proteomes" id="UP000663828"/>
    </source>
</evidence>
<feature type="compositionally biased region" description="Low complexity" evidence="1">
    <location>
        <begin position="26"/>
        <end position="53"/>
    </location>
</feature>
<dbReference type="PANTHER" id="PTHR21301:SF10">
    <property type="entry name" value="REVERSE TRANSCRIPTASE DOMAIN-CONTAINING PROTEIN"/>
    <property type="match status" value="1"/>
</dbReference>
<feature type="domain" description="Reverse transcriptase" evidence="2">
    <location>
        <begin position="665"/>
        <end position="910"/>
    </location>
</feature>
<dbReference type="Pfam" id="PF26215">
    <property type="entry name" value="HTH_animal"/>
    <property type="match status" value="1"/>
</dbReference>